<name>A0A1H3BH13_9FLAO</name>
<sequence>MKKLTFYLMVMVLSLGAFPTTLFAAEKNGVAVEPEPKEIPAEVKTMLNRLEEIKAMDKSSLNSSEKKELRKEVRELKSELRSTGNGVYFSVGAIIIIILLLILLL</sequence>
<feature type="chain" id="PRO_5011707906" description="Seryl-tRNA synthetase" evidence="2">
    <location>
        <begin position="25"/>
        <end position="105"/>
    </location>
</feature>
<dbReference type="Proteomes" id="UP000198569">
    <property type="component" value="Unassembled WGS sequence"/>
</dbReference>
<dbReference type="AlphaFoldDB" id="A0A1H3BH13"/>
<dbReference type="EMBL" id="FNMV01000010">
    <property type="protein sequence ID" value="SDX41280.1"/>
    <property type="molecule type" value="Genomic_DNA"/>
</dbReference>
<dbReference type="OrthoDB" id="799395at2"/>
<keyword evidence="4" id="KW-1185">Reference proteome</keyword>
<evidence type="ECO:0000256" key="2">
    <source>
        <dbReference type="SAM" id="SignalP"/>
    </source>
</evidence>
<dbReference type="STRING" id="229203.SAMN05444338_11018"/>
<evidence type="ECO:0000313" key="4">
    <source>
        <dbReference type="Proteomes" id="UP000198569"/>
    </source>
</evidence>
<evidence type="ECO:0000256" key="1">
    <source>
        <dbReference type="SAM" id="Phobius"/>
    </source>
</evidence>
<dbReference type="RefSeq" id="WP_091433129.1">
    <property type="nucleotide sequence ID" value="NZ_FNMV01000010.1"/>
</dbReference>
<keyword evidence="2" id="KW-0732">Signal</keyword>
<evidence type="ECO:0000313" key="3">
    <source>
        <dbReference type="EMBL" id="SDX41280.1"/>
    </source>
</evidence>
<keyword evidence="1" id="KW-1133">Transmembrane helix</keyword>
<protein>
    <recommendedName>
        <fullName evidence="5">Seryl-tRNA synthetase</fullName>
    </recommendedName>
</protein>
<feature type="transmembrane region" description="Helical" evidence="1">
    <location>
        <begin position="86"/>
        <end position="104"/>
    </location>
</feature>
<accession>A0A1H3BH13</accession>
<keyword evidence="1" id="KW-0812">Transmembrane</keyword>
<reference evidence="4" key="1">
    <citation type="submission" date="2016-10" db="EMBL/GenBank/DDBJ databases">
        <authorList>
            <person name="Varghese N."/>
            <person name="Submissions S."/>
        </authorList>
    </citation>
    <scope>NUCLEOTIDE SEQUENCE [LARGE SCALE GENOMIC DNA]</scope>
    <source>
        <strain evidence="4">DSM 15718</strain>
    </source>
</reference>
<feature type="signal peptide" evidence="2">
    <location>
        <begin position="1"/>
        <end position="24"/>
    </location>
</feature>
<gene>
    <name evidence="3" type="ORF">SAMN05444338_11018</name>
</gene>
<proteinExistence type="predicted"/>
<evidence type="ECO:0008006" key="5">
    <source>
        <dbReference type="Google" id="ProtNLM"/>
    </source>
</evidence>
<keyword evidence="1" id="KW-0472">Membrane</keyword>
<organism evidence="3 4">
    <name type="scientific">Flavobacterium degerlachei</name>
    <dbReference type="NCBI Taxonomy" id="229203"/>
    <lineage>
        <taxon>Bacteria</taxon>
        <taxon>Pseudomonadati</taxon>
        <taxon>Bacteroidota</taxon>
        <taxon>Flavobacteriia</taxon>
        <taxon>Flavobacteriales</taxon>
        <taxon>Flavobacteriaceae</taxon>
        <taxon>Flavobacterium</taxon>
    </lineage>
</organism>